<organism evidence="2 3">
    <name type="scientific">Halalkalibaculum roseum</name>
    <dbReference type="NCBI Taxonomy" id="2709311"/>
    <lineage>
        <taxon>Bacteria</taxon>
        <taxon>Pseudomonadati</taxon>
        <taxon>Balneolota</taxon>
        <taxon>Balneolia</taxon>
        <taxon>Balneolales</taxon>
        <taxon>Balneolaceae</taxon>
        <taxon>Halalkalibaculum</taxon>
    </lineage>
</organism>
<protein>
    <submittedName>
        <fullName evidence="2">Class I SAM-dependent methyltransferase</fullName>
    </submittedName>
</protein>
<keyword evidence="2" id="KW-0489">Methyltransferase</keyword>
<evidence type="ECO:0000313" key="3">
    <source>
        <dbReference type="Proteomes" id="UP000473278"/>
    </source>
</evidence>
<dbReference type="InterPro" id="IPR050508">
    <property type="entry name" value="Methyltransf_Superfamily"/>
</dbReference>
<dbReference type="SUPFAM" id="SSF53335">
    <property type="entry name" value="S-adenosyl-L-methionine-dependent methyltransferases"/>
    <property type="match status" value="1"/>
</dbReference>
<dbReference type="CDD" id="cd02440">
    <property type="entry name" value="AdoMet_MTases"/>
    <property type="match status" value="1"/>
</dbReference>
<evidence type="ECO:0000313" key="2">
    <source>
        <dbReference type="EMBL" id="NGP75854.1"/>
    </source>
</evidence>
<comment type="caution">
    <text evidence="2">The sequence shown here is derived from an EMBL/GenBank/DDBJ whole genome shotgun (WGS) entry which is preliminary data.</text>
</comment>
<dbReference type="PANTHER" id="PTHR42912:SF80">
    <property type="entry name" value="METHYLTRANSFERASE DOMAIN-CONTAINING PROTEIN"/>
    <property type="match status" value="1"/>
</dbReference>
<dbReference type="InterPro" id="IPR029063">
    <property type="entry name" value="SAM-dependent_MTases_sf"/>
</dbReference>
<proteinExistence type="predicted"/>
<dbReference type="GO" id="GO:0008757">
    <property type="term" value="F:S-adenosylmethionine-dependent methyltransferase activity"/>
    <property type="evidence" value="ECO:0007669"/>
    <property type="project" value="InterPro"/>
</dbReference>
<sequence>MTEQNNQTDPEFIAAQLKKPSGDFAEEVGMKMNRVNKPLFDLTVETMQLQGTERLLEIGFGTGAFFKDLFKYADDLKVSGIDFSEEMVKLAQSNNKKVIDEGLLNVKWGESDDLPFSDSTFDKVYCNMVVYFWDQPGKHLSEVHRVLKPGGKFYTGIRSRESMLVFPFVEFGFNLYAAEEWKEILSENGFIVTNEQVSLDPELDFEGNTLQLESHCIVAAKNG</sequence>
<gene>
    <name evidence="2" type="ORF">G3570_04365</name>
</gene>
<accession>A0A6M1SXJ6</accession>
<dbReference type="AlphaFoldDB" id="A0A6M1SXJ6"/>
<keyword evidence="3" id="KW-1185">Reference proteome</keyword>
<evidence type="ECO:0000259" key="1">
    <source>
        <dbReference type="Pfam" id="PF08241"/>
    </source>
</evidence>
<dbReference type="InterPro" id="IPR013216">
    <property type="entry name" value="Methyltransf_11"/>
</dbReference>
<dbReference type="GO" id="GO:0032259">
    <property type="term" value="P:methylation"/>
    <property type="evidence" value="ECO:0007669"/>
    <property type="project" value="UniProtKB-KW"/>
</dbReference>
<dbReference type="EMBL" id="JAALLT010000002">
    <property type="protein sequence ID" value="NGP75854.1"/>
    <property type="molecule type" value="Genomic_DNA"/>
</dbReference>
<dbReference type="Proteomes" id="UP000473278">
    <property type="component" value="Unassembled WGS sequence"/>
</dbReference>
<dbReference type="Pfam" id="PF08241">
    <property type="entry name" value="Methyltransf_11"/>
    <property type="match status" value="1"/>
</dbReference>
<dbReference type="PANTHER" id="PTHR42912">
    <property type="entry name" value="METHYLTRANSFERASE"/>
    <property type="match status" value="1"/>
</dbReference>
<dbReference type="RefSeq" id="WP_165139653.1">
    <property type="nucleotide sequence ID" value="NZ_JAALLT010000002.1"/>
</dbReference>
<keyword evidence="2" id="KW-0808">Transferase</keyword>
<dbReference type="Gene3D" id="3.40.50.150">
    <property type="entry name" value="Vaccinia Virus protein VP39"/>
    <property type="match status" value="1"/>
</dbReference>
<feature type="domain" description="Methyltransferase type 11" evidence="1">
    <location>
        <begin position="56"/>
        <end position="154"/>
    </location>
</feature>
<name>A0A6M1SXJ6_9BACT</name>
<reference evidence="2 3" key="1">
    <citation type="submission" date="2020-02" db="EMBL/GenBank/DDBJ databases">
        <title>Balneolaceae bacterium YR4-1, complete genome.</title>
        <authorList>
            <person name="Li Y."/>
            <person name="Wu S."/>
        </authorList>
    </citation>
    <scope>NUCLEOTIDE SEQUENCE [LARGE SCALE GENOMIC DNA]</scope>
    <source>
        <strain evidence="2 3">YR4-1</strain>
    </source>
</reference>